<protein>
    <submittedName>
        <fullName evidence="1">Uncharacterized protein</fullName>
    </submittedName>
</protein>
<sequence length="441" mass="49517">MSMRGNSSRSAAEEAGNGVVRRMVSLPRSIFGGFSRVMGQGMDLMGIGGRRNHHHNHQLQPTNFPFQYQSEFPLNDPYNYFPQFSQQPDSFPQEEWAFLTNFEQQFGTTHPFFYACRFMDALKMAQDEKKFIFLYLHSPEHPFTPGFCRETLCSEVVIQFLDANFISWAALANRGEGLHLAYTLRASSFPFCAVVAPASGDNMAVLQQLEGPVSPAELVEILQRTMEEQGLAFGSGRAKEEEKRRADRRLREEQDLAYFAALRIDQEKEKQKTSTSEQQVPKITAPAVLNIGNASSGKGNAKLKQGSLKKLEETTRTGEAQHRENASGKGNAKQQGCLKKLEETTRTGEVQHRENASGKGNAQITQILIRFPNGERKEQSFLSTDKIQAIFRYIDSLAMPGVGNYRLVSNFPRKIYGVDQMGMDLKDAGLHPKASLFLELL</sequence>
<accession>A0ACC0B069</accession>
<evidence type="ECO:0000313" key="2">
    <source>
        <dbReference type="Proteomes" id="UP001060085"/>
    </source>
</evidence>
<dbReference type="EMBL" id="CM044705">
    <property type="protein sequence ID" value="KAI5665176.1"/>
    <property type="molecule type" value="Genomic_DNA"/>
</dbReference>
<name>A0ACC0B069_CATRO</name>
<dbReference type="Proteomes" id="UP001060085">
    <property type="component" value="Linkage Group LG05"/>
</dbReference>
<gene>
    <name evidence="1" type="ORF">M9H77_24499</name>
</gene>
<reference evidence="2" key="1">
    <citation type="journal article" date="2023" name="Nat. Plants">
        <title>Single-cell RNA sequencing provides a high-resolution roadmap for understanding the multicellular compartmentation of specialized metabolism.</title>
        <authorList>
            <person name="Sun S."/>
            <person name="Shen X."/>
            <person name="Li Y."/>
            <person name="Li Y."/>
            <person name="Wang S."/>
            <person name="Li R."/>
            <person name="Zhang H."/>
            <person name="Shen G."/>
            <person name="Guo B."/>
            <person name="Wei J."/>
            <person name="Xu J."/>
            <person name="St-Pierre B."/>
            <person name="Chen S."/>
            <person name="Sun C."/>
        </authorList>
    </citation>
    <scope>NUCLEOTIDE SEQUENCE [LARGE SCALE GENOMIC DNA]</scope>
</reference>
<comment type="caution">
    <text evidence="1">The sequence shown here is derived from an EMBL/GenBank/DDBJ whole genome shotgun (WGS) entry which is preliminary data.</text>
</comment>
<keyword evidence="2" id="KW-1185">Reference proteome</keyword>
<evidence type="ECO:0000313" key="1">
    <source>
        <dbReference type="EMBL" id="KAI5665176.1"/>
    </source>
</evidence>
<proteinExistence type="predicted"/>
<organism evidence="1 2">
    <name type="scientific">Catharanthus roseus</name>
    <name type="common">Madagascar periwinkle</name>
    <name type="synonym">Vinca rosea</name>
    <dbReference type="NCBI Taxonomy" id="4058"/>
    <lineage>
        <taxon>Eukaryota</taxon>
        <taxon>Viridiplantae</taxon>
        <taxon>Streptophyta</taxon>
        <taxon>Embryophyta</taxon>
        <taxon>Tracheophyta</taxon>
        <taxon>Spermatophyta</taxon>
        <taxon>Magnoliopsida</taxon>
        <taxon>eudicotyledons</taxon>
        <taxon>Gunneridae</taxon>
        <taxon>Pentapetalae</taxon>
        <taxon>asterids</taxon>
        <taxon>lamiids</taxon>
        <taxon>Gentianales</taxon>
        <taxon>Apocynaceae</taxon>
        <taxon>Rauvolfioideae</taxon>
        <taxon>Vinceae</taxon>
        <taxon>Catharanthinae</taxon>
        <taxon>Catharanthus</taxon>
    </lineage>
</organism>